<keyword evidence="1" id="KW-0812">Transmembrane</keyword>
<accession>A0A418PSJ1</accession>
<feature type="transmembrane region" description="Helical" evidence="1">
    <location>
        <begin position="12"/>
        <end position="32"/>
    </location>
</feature>
<dbReference type="OrthoDB" id="327939at2"/>
<sequence length="131" mass="14911">MKIWQKKALIHGMAYFYLAAGVNHFIAPDFYLPLIPPFFSQPELINTLAGIAEILLGLGILYFPTRKRASLGVVILLVAFIPSHVYFIQIGSCLEGGLCVPELVGWLRLLIIHPVLIFWSFWIWKNPRIYA</sequence>
<reference evidence="2 3" key="1">
    <citation type="submission" date="2018-09" db="EMBL/GenBank/DDBJ databases">
        <authorList>
            <person name="Wang X."/>
            <person name="Du Z."/>
        </authorList>
    </citation>
    <scope>NUCLEOTIDE SEQUENCE [LARGE SCALE GENOMIC DNA]</scope>
    <source>
        <strain evidence="2 3">N3</strain>
    </source>
</reference>
<gene>
    <name evidence="2" type="ORF">D0X99_10545</name>
</gene>
<keyword evidence="1" id="KW-0472">Membrane</keyword>
<evidence type="ECO:0000313" key="3">
    <source>
        <dbReference type="Proteomes" id="UP000283522"/>
    </source>
</evidence>
<dbReference type="PANTHER" id="PTHR36974">
    <property type="entry name" value="MEMBRANE PROTEIN-RELATED"/>
    <property type="match status" value="1"/>
</dbReference>
<dbReference type="AlphaFoldDB" id="A0A418PSJ1"/>
<dbReference type="RefSeq" id="WP_119477787.1">
    <property type="nucleotide sequence ID" value="NZ_QXML01000004.1"/>
</dbReference>
<name>A0A418PSJ1_9BACT</name>
<dbReference type="Proteomes" id="UP000283522">
    <property type="component" value="Unassembled WGS sequence"/>
</dbReference>
<feature type="transmembrane region" description="Helical" evidence="1">
    <location>
        <begin position="44"/>
        <end position="63"/>
    </location>
</feature>
<feature type="transmembrane region" description="Helical" evidence="1">
    <location>
        <begin position="103"/>
        <end position="124"/>
    </location>
</feature>
<keyword evidence="3" id="KW-1185">Reference proteome</keyword>
<proteinExistence type="predicted"/>
<protein>
    <recommendedName>
        <fullName evidence="4">DoxX family membrane protein</fullName>
    </recommendedName>
</protein>
<organism evidence="2 3">
    <name type="scientific">Algoriphagus lacus</name>
    <dbReference type="NCBI Taxonomy" id="2056311"/>
    <lineage>
        <taxon>Bacteria</taxon>
        <taxon>Pseudomonadati</taxon>
        <taxon>Bacteroidota</taxon>
        <taxon>Cytophagia</taxon>
        <taxon>Cytophagales</taxon>
        <taxon>Cyclobacteriaceae</taxon>
        <taxon>Algoriphagus</taxon>
    </lineage>
</organism>
<evidence type="ECO:0000313" key="2">
    <source>
        <dbReference type="EMBL" id="RIW15851.1"/>
    </source>
</evidence>
<comment type="caution">
    <text evidence="2">The sequence shown here is derived from an EMBL/GenBank/DDBJ whole genome shotgun (WGS) entry which is preliminary data.</text>
</comment>
<dbReference type="PANTHER" id="PTHR36974:SF1">
    <property type="entry name" value="DOXX FAMILY MEMBRANE PROTEIN"/>
    <property type="match status" value="1"/>
</dbReference>
<evidence type="ECO:0000256" key="1">
    <source>
        <dbReference type="SAM" id="Phobius"/>
    </source>
</evidence>
<feature type="transmembrane region" description="Helical" evidence="1">
    <location>
        <begin position="70"/>
        <end position="91"/>
    </location>
</feature>
<keyword evidence="1" id="KW-1133">Transmembrane helix</keyword>
<evidence type="ECO:0008006" key="4">
    <source>
        <dbReference type="Google" id="ProtNLM"/>
    </source>
</evidence>
<dbReference type="EMBL" id="QXML01000004">
    <property type="protein sequence ID" value="RIW15851.1"/>
    <property type="molecule type" value="Genomic_DNA"/>
</dbReference>